<evidence type="ECO:0000256" key="1">
    <source>
        <dbReference type="SAM" id="SignalP"/>
    </source>
</evidence>
<evidence type="ECO:0000259" key="2">
    <source>
        <dbReference type="Pfam" id="PF13204"/>
    </source>
</evidence>
<dbReference type="Pfam" id="PF13204">
    <property type="entry name" value="Apiosidase"/>
    <property type="match status" value="1"/>
</dbReference>
<evidence type="ECO:0000313" key="6">
    <source>
        <dbReference type="Proteomes" id="UP000663828"/>
    </source>
</evidence>
<protein>
    <recommendedName>
        <fullName evidence="7">DUF4038 domain-containing protein</fullName>
    </recommendedName>
</protein>
<keyword evidence="6" id="KW-1185">Reference proteome</keyword>
<accession>A0A813P9Y2</accession>
<dbReference type="OrthoDB" id="9972415at2759"/>
<dbReference type="EMBL" id="CAJNOJ010000273">
    <property type="protein sequence ID" value="CAF1359686.1"/>
    <property type="molecule type" value="Genomic_DNA"/>
</dbReference>
<organism evidence="4 6">
    <name type="scientific">Adineta ricciae</name>
    <name type="common">Rotifer</name>
    <dbReference type="NCBI Taxonomy" id="249248"/>
    <lineage>
        <taxon>Eukaryota</taxon>
        <taxon>Metazoa</taxon>
        <taxon>Spiralia</taxon>
        <taxon>Gnathifera</taxon>
        <taxon>Rotifera</taxon>
        <taxon>Eurotatoria</taxon>
        <taxon>Bdelloidea</taxon>
        <taxon>Adinetida</taxon>
        <taxon>Adinetidae</taxon>
        <taxon>Adineta</taxon>
    </lineage>
</organism>
<dbReference type="PANTHER" id="PTHR37836:SF2">
    <property type="entry name" value="DUF4038 DOMAIN-CONTAINING PROTEIN"/>
    <property type="match status" value="1"/>
</dbReference>
<dbReference type="InterPro" id="IPR025277">
    <property type="entry name" value="Apiosidase-like_cat_dom"/>
</dbReference>
<name>A0A813P9Y2_ADIRI</name>
<evidence type="ECO:0000313" key="4">
    <source>
        <dbReference type="EMBL" id="CAF0750367.1"/>
    </source>
</evidence>
<dbReference type="PANTHER" id="PTHR37836">
    <property type="entry name" value="LMO1036 PROTEIN"/>
    <property type="match status" value="1"/>
</dbReference>
<feature type="domain" description="Apiosidase-like catalytic" evidence="2">
    <location>
        <begin position="128"/>
        <end position="456"/>
    </location>
</feature>
<dbReference type="Gene3D" id="2.60.40.10">
    <property type="entry name" value="Immunoglobulins"/>
    <property type="match status" value="1"/>
</dbReference>
<sequence>MYHLLFLQYVVLNALFLSKTTKALNFTAQCWNPIEIQLTAQYNYSNPYIDVDDFNASFISPTGETMTMSGFWDGGQIWKIRFAPTVIGLWRYQTHATDVGLNNQTGFILCHSYTGSLPIYTHGFIKPSANNRYLTYADDKPFYWLGDTHWSGFNIAERYNQSNDARFSSMFKGLVDRRCEQGFTVWKGETFANNAEQGNPPSNEGGPAWGKGGFFIDLNIGFWRNIDYRIQYLASKGMVISIAQGIGRSMKNASVESDHKRLARYILARYGAYPTVWVTAQEYNDAYSGACGPCWARVAAYVFDLDPYKRANSMHNAATNPIAYHDQSWYGFVTLQQAHNRVNSVDYWLAQYDATPAKPILEDEANYEDIIPPYGGGTITPKWKTRQSAWQSQIAGTFGFTYGAQGIWWGCYTVQDSNFNCGTGSDARAWNMAIDFPVGEQMSFMAQFWTSIDWWTLSPDNNSIVWSNAPTDTQRPYQKSDGDNRALVVAYLPLQLNGTVYNGTVTNLSPTDIYMSRWFNPRNGAYTIIDKGWTPTKTGLWSIPNQPTFSDDWVLLIQRINDLTEPNLYRMKK</sequence>
<dbReference type="InterPro" id="IPR032260">
    <property type="entry name" value="DUF5060"/>
</dbReference>
<evidence type="ECO:0000259" key="3">
    <source>
        <dbReference type="Pfam" id="PF16586"/>
    </source>
</evidence>
<evidence type="ECO:0008006" key="7">
    <source>
        <dbReference type="Google" id="ProtNLM"/>
    </source>
</evidence>
<keyword evidence="1" id="KW-0732">Signal</keyword>
<dbReference type="Gene3D" id="3.20.20.80">
    <property type="entry name" value="Glycosidases"/>
    <property type="match status" value="1"/>
</dbReference>
<evidence type="ECO:0000313" key="5">
    <source>
        <dbReference type="EMBL" id="CAF1359686.1"/>
    </source>
</evidence>
<reference evidence="4" key="1">
    <citation type="submission" date="2021-02" db="EMBL/GenBank/DDBJ databases">
        <authorList>
            <person name="Nowell W R."/>
        </authorList>
    </citation>
    <scope>NUCLEOTIDE SEQUENCE</scope>
</reference>
<dbReference type="InterPro" id="IPR013783">
    <property type="entry name" value="Ig-like_fold"/>
</dbReference>
<feature type="domain" description="DUF5060" evidence="3">
    <location>
        <begin position="28"/>
        <end position="96"/>
    </location>
</feature>
<proteinExistence type="predicted"/>
<dbReference type="AlphaFoldDB" id="A0A813P9Y2"/>
<comment type="caution">
    <text evidence="4">The sequence shown here is derived from an EMBL/GenBank/DDBJ whole genome shotgun (WGS) entry which is preliminary data.</text>
</comment>
<feature type="chain" id="PRO_5036222556" description="DUF4038 domain-containing protein" evidence="1">
    <location>
        <begin position="24"/>
        <end position="573"/>
    </location>
</feature>
<gene>
    <name evidence="5" type="ORF">EDS130_LOCUS33747</name>
    <name evidence="4" type="ORF">XAT740_LOCUS389</name>
</gene>
<feature type="signal peptide" evidence="1">
    <location>
        <begin position="1"/>
        <end position="23"/>
    </location>
</feature>
<dbReference type="Pfam" id="PF16586">
    <property type="entry name" value="DUF5060"/>
    <property type="match status" value="1"/>
</dbReference>
<dbReference type="Proteomes" id="UP000663828">
    <property type="component" value="Unassembled WGS sequence"/>
</dbReference>
<dbReference type="Proteomes" id="UP000663852">
    <property type="component" value="Unassembled WGS sequence"/>
</dbReference>
<dbReference type="EMBL" id="CAJNOR010000010">
    <property type="protein sequence ID" value="CAF0750367.1"/>
    <property type="molecule type" value="Genomic_DNA"/>
</dbReference>